<evidence type="ECO:0008006" key="4">
    <source>
        <dbReference type="Google" id="ProtNLM"/>
    </source>
</evidence>
<keyword evidence="1" id="KW-1133">Transmembrane helix</keyword>
<dbReference type="EMBL" id="JACJSI010000557">
    <property type="protein sequence ID" value="MBD2536804.1"/>
    <property type="molecule type" value="Genomic_DNA"/>
</dbReference>
<dbReference type="Proteomes" id="UP000623440">
    <property type="component" value="Unassembled WGS sequence"/>
</dbReference>
<evidence type="ECO:0000256" key="1">
    <source>
        <dbReference type="SAM" id="Phobius"/>
    </source>
</evidence>
<feature type="transmembrane region" description="Helical" evidence="1">
    <location>
        <begin position="73"/>
        <end position="98"/>
    </location>
</feature>
<accession>A0ABR8E892</accession>
<name>A0ABR8E892_9NOSO</name>
<sequence length="104" mass="12530">MIENKGRFRQFAGLGICEIDLRLIFRGGRVRRCRRKVREHWLFLANIIAVSLSTNLTFIIWQARKFYHNNKWLSFILMAVTWVMLFGTFRFISIGYLLMQWLVD</sequence>
<reference evidence="2 3" key="1">
    <citation type="journal article" date="2020" name="ISME J.">
        <title>Comparative genomics reveals insights into cyanobacterial evolution and habitat adaptation.</title>
        <authorList>
            <person name="Chen M.Y."/>
            <person name="Teng W.K."/>
            <person name="Zhao L."/>
            <person name="Hu C.X."/>
            <person name="Zhou Y.K."/>
            <person name="Han B.P."/>
            <person name="Song L.R."/>
            <person name="Shu W.S."/>
        </authorList>
    </citation>
    <scope>NUCLEOTIDE SEQUENCE [LARGE SCALE GENOMIC DNA]</scope>
    <source>
        <strain evidence="2 3">FACHB-838</strain>
    </source>
</reference>
<evidence type="ECO:0000313" key="2">
    <source>
        <dbReference type="EMBL" id="MBD2536804.1"/>
    </source>
</evidence>
<evidence type="ECO:0000313" key="3">
    <source>
        <dbReference type="Proteomes" id="UP000623440"/>
    </source>
</evidence>
<feature type="transmembrane region" description="Helical" evidence="1">
    <location>
        <begin position="41"/>
        <end position="61"/>
    </location>
</feature>
<keyword evidence="1" id="KW-0812">Transmembrane</keyword>
<keyword evidence="1" id="KW-0472">Membrane</keyword>
<organism evidence="2 3">
    <name type="scientific">Nostoc flagelliforme FACHB-838</name>
    <dbReference type="NCBI Taxonomy" id="2692904"/>
    <lineage>
        <taxon>Bacteria</taxon>
        <taxon>Bacillati</taxon>
        <taxon>Cyanobacteriota</taxon>
        <taxon>Cyanophyceae</taxon>
        <taxon>Nostocales</taxon>
        <taxon>Nostocaceae</taxon>
        <taxon>Nostoc</taxon>
    </lineage>
</organism>
<proteinExistence type="predicted"/>
<keyword evidence="3" id="KW-1185">Reference proteome</keyword>
<comment type="caution">
    <text evidence="2">The sequence shown here is derived from an EMBL/GenBank/DDBJ whole genome shotgun (WGS) entry which is preliminary data.</text>
</comment>
<gene>
    <name evidence="2" type="ORF">H6G97_49265</name>
</gene>
<protein>
    <recommendedName>
        <fullName evidence="4">Transposase</fullName>
    </recommendedName>
</protein>